<feature type="transmembrane region" description="Helical" evidence="1">
    <location>
        <begin position="59"/>
        <end position="81"/>
    </location>
</feature>
<dbReference type="eggNOG" id="COG5652">
    <property type="taxonomic scope" value="Bacteria"/>
</dbReference>
<dbReference type="OrthoDB" id="7375947at2"/>
<accession>H8FSV2</accession>
<organism evidence="2 3">
    <name type="scientific">Magnetospirillum molischianum DSM 120</name>
    <dbReference type="NCBI Taxonomy" id="1150626"/>
    <lineage>
        <taxon>Bacteria</taxon>
        <taxon>Pseudomonadati</taxon>
        <taxon>Pseudomonadota</taxon>
        <taxon>Alphaproteobacteria</taxon>
        <taxon>Rhodospirillales</taxon>
        <taxon>Rhodospirillaceae</taxon>
        <taxon>Magnetospirillum</taxon>
    </lineage>
</organism>
<evidence type="ECO:0008006" key="4">
    <source>
        <dbReference type="Google" id="ProtNLM"/>
    </source>
</evidence>
<feature type="transmembrane region" description="Helical" evidence="1">
    <location>
        <begin position="12"/>
        <end position="28"/>
    </location>
</feature>
<protein>
    <recommendedName>
        <fullName evidence="4">VanZ-like domain-containing protein</fullName>
    </recommendedName>
</protein>
<dbReference type="STRING" id="1150626.PHAMO_270281"/>
<keyword evidence="1" id="KW-1133">Transmembrane helix</keyword>
<keyword evidence="3" id="KW-1185">Reference proteome</keyword>
<comment type="caution">
    <text evidence="2">The sequence shown here is derived from an EMBL/GenBank/DDBJ whole genome shotgun (WGS) entry which is preliminary data.</text>
</comment>
<name>H8FSV2_MAGML</name>
<sequence length="100" mass="11017">MIRTGLDGRIEHVLAYACITSLVALVYANRVGLKAIAITLTLYAGVLEIGQNFTSSRNAAFGDFLASSTGILIGIFLYIIVRIRVRRRRTRNCLSSQLID</sequence>
<keyword evidence="1" id="KW-0812">Transmembrane</keyword>
<reference evidence="2 3" key="1">
    <citation type="journal article" date="2012" name="J. Bacteriol.">
        <title>Draft Genome Sequence of the Purple Photosynthetic Bacterium Phaeospirillum molischianum DSM120, a Particularly Versatile Bacterium.</title>
        <authorList>
            <person name="Duquesne K."/>
            <person name="Prima V."/>
            <person name="Ji B."/>
            <person name="Rouy Z."/>
            <person name="Medigue C."/>
            <person name="Talla E."/>
            <person name="Sturgis J.N."/>
        </authorList>
    </citation>
    <scope>NUCLEOTIDE SEQUENCE [LARGE SCALE GENOMIC DNA]</scope>
    <source>
        <strain evidence="3">DSM120</strain>
    </source>
</reference>
<evidence type="ECO:0000256" key="1">
    <source>
        <dbReference type="SAM" id="Phobius"/>
    </source>
</evidence>
<evidence type="ECO:0000313" key="3">
    <source>
        <dbReference type="Proteomes" id="UP000004169"/>
    </source>
</evidence>
<dbReference type="EMBL" id="CAHP01000020">
    <property type="protein sequence ID" value="CCG41440.1"/>
    <property type="molecule type" value="Genomic_DNA"/>
</dbReference>
<dbReference type="Proteomes" id="UP000004169">
    <property type="component" value="Unassembled WGS sequence"/>
</dbReference>
<gene>
    <name evidence="2" type="ORF">PHAMO_270281</name>
</gene>
<evidence type="ECO:0000313" key="2">
    <source>
        <dbReference type="EMBL" id="CCG41440.1"/>
    </source>
</evidence>
<dbReference type="AlphaFoldDB" id="H8FSV2"/>
<dbReference type="RefSeq" id="WP_002728552.1">
    <property type="nucleotide sequence ID" value="NZ_CAHP01000020.1"/>
</dbReference>
<proteinExistence type="predicted"/>
<keyword evidence="1" id="KW-0472">Membrane</keyword>
<dbReference type="NCBIfam" id="NF037970">
    <property type="entry name" value="vanZ_1"/>
    <property type="match status" value="1"/>
</dbReference>